<dbReference type="InterPro" id="IPR001387">
    <property type="entry name" value="Cro/C1-type_HTH"/>
</dbReference>
<gene>
    <name evidence="3" type="ORF">AS180_12900</name>
</gene>
<dbReference type="Pfam" id="PF01381">
    <property type="entry name" value="HTH_3"/>
    <property type="match status" value="1"/>
</dbReference>
<dbReference type="SUPFAM" id="SSF47413">
    <property type="entry name" value="lambda repressor-like DNA-binding domains"/>
    <property type="match status" value="1"/>
</dbReference>
<dbReference type="AlphaFoldDB" id="A0A0V8JKF9"/>
<dbReference type="Proteomes" id="UP000053681">
    <property type="component" value="Unassembled WGS sequence"/>
</dbReference>
<dbReference type="PANTHER" id="PTHR46558:SF3">
    <property type="entry name" value="TRANSCRIPTIONAL REGULATOR"/>
    <property type="match status" value="1"/>
</dbReference>
<accession>A0A0V8JKF9</accession>
<organism evidence="3 4">
    <name type="scientific">Priestia veravalensis</name>
    <dbReference type="NCBI Taxonomy" id="1414648"/>
    <lineage>
        <taxon>Bacteria</taxon>
        <taxon>Bacillati</taxon>
        <taxon>Bacillota</taxon>
        <taxon>Bacilli</taxon>
        <taxon>Bacillales</taxon>
        <taxon>Bacillaceae</taxon>
        <taxon>Priestia</taxon>
    </lineage>
</organism>
<protein>
    <submittedName>
        <fullName evidence="3">Cro/Cl family transcriptional regulator</fullName>
    </submittedName>
</protein>
<dbReference type="SMART" id="SM00530">
    <property type="entry name" value="HTH_XRE"/>
    <property type="match status" value="1"/>
</dbReference>
<dbReference type="Gene3D" id="1.10.260.40">
    <property type="entry name" value="lambda repressor-like DNA-binding domains"/>
    <property type="match status" value="1"/>
</dbReference>
<keyword evidence="4" id="KW-1185">Reference proteome</keyword>
<dbReference type="CDD" id="cd00093">
    <property type="entry name" value="HTH_XRE"/>
    <property type="match status" value="1"/>
</dbReference>
<dbReference type="GO" id="GO:0003677">
    <property type="term" value="F:DNA binding"/>
    <property type="evidence" value="ECO:0007669"/>
    <property type="project" value="UniProtKB-KW"/>
</dbReference>
<proteinExistence type="predicted"/>
<comment type="caution">
    <text evidence="3">The sequence shown here is derived from an EMBL/GenBank/DDBJ whole genome shotgun (WGS) entry which is preliminary data.</text>
</comment>
<dbReference type="EMBL" id="LNQP01000043">
    <property type="protein sequence ID" value="KSU87448.1"/>
    <property type="molecule type" value="Genomic_DNA"/>
</dbReference>
<evidence type="ECO:0000259" key="2">
    <source>
        <dbReference type="PROSITE" id="PS50943"/>
    </source>
</evidence>
<evidence type="ECO:0000256" key="1">
    <source>
        <dbReference type="ARBA" id="ARBA00023125"/>
    </source>
</evidence>
<evidence type="ECO:0000313" key="3">
    <source>
        <dbReference type="EMBL" id="KSU87448.1"/>
    </source>
</evidence>
<dbReference type="PROSITE" id="PS50943">
    <property type="entry name" value="HTH_CROC1"/>
    <property type="match status" value="1"/>
</dbReference>
<feature type="domain" description="HTH cro/C1-type" evidence="2">
    <location>
        <begin position="16"/>
        <end position="70"/>
    </location>
</feature>
<dbReference type="InterPro" id="IPR010982">
    <property type="entry name" value="Lambda_DNA-bd_dom_sf"/>
</dbReference>
<name>A0A0V8JKF9_9BACI</name>
<keyword evidence="1" id="KW-0238">DNA-binding</keyword>
<dbReference type="PANTHER" id="PTHR46558">
    <property type="entry name" value="TRACRIPTIONAL REGULATORY PROTEIN-RELATED-RELATED"/>
    <property type="match status" value="1"/>
</dbReference>
<evidence type="ECO:0000313" key="4">
    <source>
        <dbReference type="Proteomes" id="UP000053681"/>
    </source>
</evidence>
<reference evidence="3 4" key="1">
    <citation type="submission" date="2015-11" db="EMBL/GenBank/DDBJ databases">
        <title>Bacillus caseinolyticus sp nov.</title>
        <authorList>
            <person name="Dastager S.G."/>
            <person name="Mawlankar R."/>
        </authorList>
    </citation>
    <scope>NUCLEOTIDE SEQUENCE [LARGE SCALE GENOMIC DNA]</scope>
    <source>
        <strain evidence="3 4">SGD-V-76</strain>
    </source>
</reference>
<sequence>MYILQIRKGGCLKNKVKFARIEKGITQADLAQKVNVTRQTIGLIEKGKYNPTLQLCVNIAKELDKTLNDLFWEEE</sequence>